<keyword evidence="2" id="KW-1185">Reference proteome</keyword>
<accession>A0ABD2ABT7</accession>
<name>A0ABD2ABT7_VESSQ</name>
<evidence type="ECO:0000313" key="2">
    <source>
        <dbReference type="Proteomes" id="UP001607302"/>
    </source>
</evidence>
<protein>
    <submittedName>
        <fullName evidence="1">Uncharacterized protein</fullName>
    </submittedName>
</protein>
<dbReference type="EMBL" id="JAUDFV010000152">
    <property type="protein sequence ID" value="KAL2718051.1"/>
    <property type="molecule type" value="Genomic_DNA"/>
</dbReference>
<reference evidence="1 2" key="1">
    <citation type="journal article" date="2024" name="Ann. Entomol. Soc. Am.">
        <title>Genomic analyses of the southern and eastern yellowjacket wasps (Hymenoptera: Vespidae) reveal evolutionary signatures of social life.</title>
        <authorList>
            <person name="Catto M.A."/>
            <person name="Caine P.B."/>
            <person name="Orr S.E."/>
            <person name="Hunt B.G."/>
            <person name="Goodisman M.A.D."/>
        </authorList>
    </citation>
    <scope>NUCLEOTIDE SEQUENCE [LARGE SCALE GENOMIC DNA]</scope>
    <source>
        <strain evidence="1">233</strain>
        <tissue evidence="1">Head and thorax</tissue>
    </source>
</reference>
<dbReference type="AlphaFoldDB" id="A0ABD2ABT7"/>
<comment type="caution">
    <text evidence="1">The sequence shown here is derived from an EMBL/GenBank/DDBJ whole genome shotgun (WGS) entry which is preliminary data.</text>
</comment>
<evidence type="ECO:0000313" key="1">
    <source>
        <dbReference type="EMBL" id="KAL2718051.1"/>
    </source>
</evidence>
<gene>
    <name evidence="1" type="ORF">V1478_011927</name>
</gene>
<proteinExistence type="predicted"/>
<dbReference type="Proteomes" id="UP001607302">
    <property type="component" value="Unassembled WGS sequence"/>
</dbReference>
<sequence>MYLKYSTQRSRANKIAFIGIVPSGDHAELGPAILPRLFKGLLITGNIPEITKILRSFKAFVRIFNMKLILASEVETPLYPYHFRSSLSFQYFYLKNFDDFGDLQLEPVLPFYERILPKKKLLSLTLNPVEHIANLLEMINKNKVVGLSKK</sequence>
<organism evidence="1 2">
    <name type="scientific">Vespula squamosa</name>
    <name type="common">Southern yellow jacket</name>
    <name type="synonym">Wasp</name>
    <dbReference type="NCBI Taxonomy" id="30214"/>
    <lineage>
        <taxon>Eukaryota</taxon>
        <taxon>Metazoa</taxon>
        <taxon>Ecdysozoa</taxon>
        <taxon>Arthropoda</taxon>
        <taxon>Hexapoda</taxon>
        <taxon>Insecta</taxon>
        <taxon>Pterygota</taxon>
        <taxon>Neoptera</taxon>
        <taxon>Endopterygota</taxon>
        <taxon>Hymenoptera</taxon>
        <taxon>Apocrita</taxon>
        <taxon>Aculeata</taxon>
        <taxon>Vespoidea</taxon>
        <taxon>Vespidae</taxon>
        <taxon>Vespinae</taxon>
        <taxon>Vespula</taxon>
    </lineage>
</organism>